<keyword evidence="5 9" id="KW-1133">Transmembrane helix</keyword>
<keyword evidence="7 9" id="KW-0472">Membrane</keyword>
<dbReference type="AlphaFoldDB" id="A0A1I8F148"/>
<keyword evidence="2 9" id="KW-0813">Transport</keyword>
<evidence type="ECO:0000256" key="7">
    <source>
        <dbReference type="ARBA" id="ARBA00023136"/>
    </source>
</evidence>
<gene>
    <name evidence="9" type="primary">inx</name>
</gene>
<proteinExistence type="inferred from homology"/>
<dbReference type="PANTHER" id="PTHR11893:SF36">
    <property type="entry name" value="INNEXIN-5"/>
    <property type="match status" value="1"/>
</dbReference>
<evidence type="ECO:0000256" key="5">
    <source>
        <dbReference type="ARBA" id="ARBA00022989"/>
    </source>
</evidence>
<evidence type="ECO:0000256" key="8">
    <source>
        <dbReference type="ARBA" id="ARBA00023303"/>
    </source>
</evidence>
<dbReference type="PROSITE" id="PS51013">
    <property type="entry name" value="PANNEXIN"/>
    <property type="match status" value="1"/>
</dbReference>
<keyword evidence="8 9" id="KW-0407">Ion channel</keyword>
<sequence>MATDGNVVIPEVLSKHVRFMARYMEGCIYRQREHRRGVGCWYLLNVFGQLYLMEKFVGTTYTFFGFQVLRDLFHGVQWYQSSNFPRVTFCDLQAKKTGQNYHYTLQCACAAEHVLGEDLVFLWFWHILVSAITSPAFTAGFLFRLAFARRPCWFCSQIPEIMNAL</sequence>
<dbReference type="GO" id="GO:0005921">
    <property type="term" value="C:gap junction"/>
    <property type="evidence" value="ECO:0007669"/>
    <property type="project" value="UniProtKB-UniRule"/>
</dbReference>
<dbReference type="Pfam" id="PF00876">
    <property type="entry name" value="Innexin"/>
    <property type="match status" value="1"/>
</dbReference>
<accession>A0A1I8F148</accession>
<evidence type="ECO:0000313" key="11">
    <source>
        <dbReference type="WBParaSite" id="maker-unitig_10590-snap-gene-0.1-mRNA-1"/>
    </source>
</evidence>
<name>A0A1I8F148_9PLAT</name>
<keyword evidence="4 9" id="KW-0812">Transmembrane</keyword>
<dbReference type="GO" id="GO:0034220">
    <property type="term" value="P:monoatomic ion transmembrane transport"/>
    <property type="evidence" value="ECO:0007669"/>
    <property type="project" value="UniProtKB-KW"/>
</dbReference>
<keyword evidence="3" id="KW-1003">Cell membrane</keyword>
<organism evidence="10 11">
    <name type="scientific">Macrostomum lignano</name>
    <dbReference type="NCBI Taxonomy" id="282301"/>
    <lineage>
        <taxon>Eukaryota</taxon>
        <taxon>Metazoa</taxon>
        <taxon>Spiralia</taxon>
        <taxon>Lophotrochozoa</taxon>
        <taxon>Platyhelminthes</taxon>
        <taxon>Rhabditophora</taxon>
        <taxon>Macrostomorpha</taxon>
        <taxon>Macrostomida</taxon>
        <taxon>Macrostomidae</taxon>
        <taxon>Macrostomum</taxon>
    </lineage>
</organism>
<comment type="subcellular location">
    <subcellularLocation>
        <location evidence="1 9">Cell membrane</location>
        <topology evidence="1 9">Multi-pass membrane protein</topology>
    </subcellularLocation>
</comment>
<evidence type="ECO:0000313" key="10">
    <source>
        <dbReference type="Proteomes" id="UP000095280"/>
    </source>
</evidence>
<evidence type="ECO:0000256" key="3">
    <source>
        <dbReference type="ARBA" id="ARBA00022475"/>
    </source>
</evidence>
<evidence type="ECO:0000256" key="9">
    <source>
        <dbReference type="RuleBase" id="RU010713"/>
    </source>
</evidence>
<evidence type="ECO:0000256" key="2">
    <source>
        <dbReference type="ARBA" id="ARBA00022448"/>
    </source>
</evidence>
<dbReference type="PANTHER" id="PTHR11893">
    <property type="entry name" value="INNEXIN"/>
    <property type="match status" value="1"/>
</dbReference>
<reference evidence="11" key="1">
    <citation type="submission" date="2016-11" db="UniProtKB">
        <authorList>
            <consortium name="WormBaseParasite"/>
        </authorList>
    </citation>
    <scope>IDENTIFICATION</scope>
</reference>
<feature type="transmembrane region" description="Helical" evidence="9">
    <location>
        <begin position="123"/>
        <end position="143"/>
    </location>
</feature>
<keyword evidence="10" id="KW-1185">Reference proteome</keyword>
<protein>
    <recommendedName>
        <fullName evidence="9">Innexin</fullName>
    </recommendedName>
</protein>
<keyword evidence="6 9" id="KW-0406">Ion transport</keyword>
<dbReference type="WBParaSite" id="maker-unitig_10590-snap-gene-0.1-mRNA-1">
    <property type="protein sequence ID" value="maker-unitig_10590-snap-gene-0.1-mRNA-1"/>
    <property type="gene ID" value="maker-unitig_10590-snap-gene-0.1"/>
</dbReference>
<comment type="caution">
    <text evidence="9">Lacks conserved residue(s) required for the propagation of feature annotation.</text>
</comment>
<comment type="similarity">
    <text evidence="9">Belongs to the pannexin family.</text>
</comment>
<dbReference type="GO" id="GO:0005886">
    <property type="term" value="C:plasma membrane"/>
    <property type="evidence" value="ECO:0007669"/>
    <property type="project" value="UniProtKB-SubCell"/>
</dbReference>
<comment type="function">
    <text evidence="9">Structural component of the gap junctions.</text>
</comment>
<dbReference type="Proteomes" id="UP000095280">
    <property type="component" value="Unplaced"/>
</dbReference>
<dbReference type="InterPro" id="IPR000990">
    <property type="entry name" value="Innexin"/>
</dbReference>
<evidence type="ECO:0000256" key="6">
    <source>
        <dbReference type="ARBA" id="ARBA00023065"/>
    </source>
</evidence>
<evidence type="ECO:0000256" key="4">
    <source>
        <dbReference type="ARBA" id="ARBA00022692"/>
    </source>
</evidence>
<evidence type="ECO:0000256" key="1">
    <source>
        <dbReference type="ARBA" id="ARBA00004651"/>
    </source>
</evidence>